<protein>
    <submittedName>
        <fullName evidence="1">Uncharacterized protein</fullName>
    </submittedName>
</protein>
<dbReference type="EMBL" id="JBHSBC010000009">
    <property type="protein sequence ID" value="MFC3980591.1"/>
    <property type="molecule type" value="Genomic_DNA"/>
</dbReference>
<reference evidence="2" key="1">
    <citation type="journal article" date="2019" name="Int. J. Syst. Evol. Microbiol.">
        <title>The Global Catalogue of Microorganisms (GCM) 10K type strain sequencing project: providing services to taxonomists for standard genome sequencing and annotation.</title>
        <authorList>
            <consortium name="The Broad Institute Genomics Platform"/>
            <consortium name="The Broad Institute Genome Sequencing Center for Infectious Disease"/>
            <person name="Wu L."/>
            <person name="Ma J."/>
        </authorList>
    </citation>
    <scope>NUCLEOTIDE SEQUENCE [LARGE SCALE GENOMIC DNA]</scope>
    <source>
        <strain evidence="2">TBRC 7912</strain>
    </source>
</reference>
<comment type="caution">
    <text evidence="1">The sequence shown here is derived from an EMBL/GenBank/DDBJ whole genome shotgun (WGS) entry which is preliminary data.</text>
</comment>
<accession>A0ABV8EY87</accession>
<dbReference type="RefSeq" id="WP_386189615.1">
    <property type="nucleotide sequence ID" value="NZ_JBHSBC010000009.1"/>
</dbReference>
<evidence type="ECO:0000313" key="2">
    <source>
        <dbReference type="Proteomes" id="UP001595698"/>
    </source>
</evidence>
<name>A0ABV8EY87_9ACTN</name>
<keyword evidence="2" id="KW-1185">Reference proteome</keyword>
<dbReference type="Proteomes" id="UP001595698">
    <property type="component" value="Unassembled WGS sequence"/>
</dbReference>
<organism evidence="1 2">
    <name type="scientific">Streptosporangium jomthongense</name>
    <dbReference type="NCBI Taxonomy" id="1193683"/>
    <lineage>
        <taxon>Bacteria</taxon>
        <taxon>Bacillati</taxon>
        <taxon>Actinomycetota</taxon>
        <taxon>Actinomycetes</taxon>
        <taxon>Streptosporangiales</taxon>
        <taxon>Streptosporangiaceae</taxon>
        <taxon>Streptosporangium</taxon>
    </lineage>
</organism>
<sequence>MVRYAGKRAGSCTRSVPVGQPGQTLDDLLVEQRMEGHGWEAGERVTVLLNAPLIALQSPTGAVEGVVTNAPAAMVREPGVETDVALTTAGITFSTSRDDLQEVPLLREKSR</sequence>
<evidence type="ECO:0000313" key="1">
    <source>
        <dbReference type="EMBL" id="MFC3980591.1"/>
    </source>
</evidence>
<proteinExistence type="predicted"/>
<gene>
    <name evidence="1" type="ORF">ACFOYY_10695</name>
</gene>